<evidence type="ECO:0008006" key="6">
    <source>
        <dbReference type="Google" id="ProtNLM"/>
    </source>
</evidence>
<feature type="coiled-coil region" evidence="1">
    <location>
        <begin position="22"/>
        <end position="49"/>
    </location>
</feature>
<dbReference type="EMBL" id="NPDY01000043">
    <property type="protein sequence ID" value="PJZ68013.1"/>
    <property type="molecule type" value="Genomic_DNA"/>
</dbReference>
<organism evidence="3 5">
    <name type="scientific">Leptospira perolatii</name>
    <dbReference type="NCBI Taxonomy" id="2023191"/>
    <lineage>
        <taxon>Bacteria</taxon>
        <taxon>Pseudomonadati</taxon>
        <taxon>Spirochaetota</taxon>
        <taxon>Spirochaetia</taxon>
        <taxon>Leptospirales</taxon>
        <taxon>Leptospiraceae</taxon>
        <taxon>Leptospira</taxon>
    </lineage>
</organism>
<dbReference type="Proteomes" id="UP000231962">
    <property type="component" value="Unassembled WGS sequence"/>
</dbReference>
<proteinExistence type="predicted"/>
<evidence type="ECO:0000313" key="2">
    <source>
        <dbReference type="EMBL" id="PJZ68013.1"/>
    </source>
</evidence>
<comment type="caution">
    <text evidence="3">The sequence shown here is derived from an EMBL/GenBank/DDBJ whole genome shotgun (WGS) entry which is preliminary data.</text>
</comment>
<dbReference type="Proteomes" id="UP000231990">
    <property type="component" value="Unassembled WGS sequence"/>
</dbReference>
<keyword evidence="4" id="KW-1185">Reference proteome</keyword>
<dbReference type="EMBL" id="NPDZ01000029">
    <property type="protein sequence ID" value="PJZ71644.1"/>
    <property type="molecule type" value="Genomic_DNA"/>
</dbReference>
<evidence type="ECO:0000256" key="1">
    <source>
        <dbReference type="SAM" id="Coils"/>
    </source>
</evidence>
<sequence length="1570" mass="171384">VAENKQATEDWAERALRFSQAETKIKDRMEDLKKQIASERNTLQSSLNQFLVPQAGLFNASGLNGLVDVGSSKYKTLETNLRSEYNIMEGVLSGKIGMWDFINGVRGQTGPPATFGSGLSSKYPQYDIYGFVRTRLNGGEPSYLMRIAQDAFNGVWFIEEDDKASSTANLRLESDTYSQYESRMNAKLEQITNAEAIIIAIMGWGNPLVGAAAIQAAEKWSTTKTELQNSISNATASATKLKDLQAELNYYTDISSAEQLRSVLLGTGNSAGKYKLNTGLQSSDTNFLNGAGTLTAGSLQWTAGKEGLNLDKIAGKNGDPVAQDRYIHDAYGLLVRNNTNYTPGGTTAVATSSIATGSDGVKTAFMVSGDEFVSALAVLSRSQYEIERDEYFAAQEASVGPGGQKADKREILDDREQFFSQLINKLSNGNAQNIEFEMYQTVVSDYMGKGKTVDQLFELSLEQQRKAQIASWDAKEKDFQARKQEWVQNIQYLQDTGNARFNDLTGVILKQWDEWRSDFRKQAKEGEEAHLREIEKAIKEKSSWEKDFLSTMKDQDDSTVLRDAYNQIQGMIESFGGTLPTGVSLNLNANTILNSVLADSPGRFDEKLVSEGAAQDVQFFINQLQTTKLDEKNVKAFTGLREEMDQHSQKMVVLQTLDSLYSIPKAYEETIKSANEDLHKQLKSQLTQDQFMPVGNVYIRQTVGPDGNPQAQVLPGYTDFIYNSPDLLPKVKDSNGKEWDLTDFNTLAGKGGPTSAELQTMVRLAQTQMDLDFKRIYDPENPTNREIAITALDPVAVAKVAQAAQASLRQLFTDPQKALEYTNADERGKRAMEESAMNSGYLVGPTEGGKFGDHHFSQFYTILKLKEKYNEMKQEGESLKGDGFSNAMGSVMEASTFGLLDGKMISKTLHDNKEIVDAVTAVAAVIAAPFTGGASFIAYAAYKSVQGAYEGGVLGAVAGAANFGNAYLQGFSAGAISYGMSYSYEDGFQASVGGGLGKAGLGFGGSLSYSANTGAISGSLGLQARMVPSSRITANLGVNFDNSGFTGVNTGFGVGMGTNSQGGPLASLNVGLSYDKNSGFGQTVGISQSVNRAVSQAGLDYSHTAFGGDTWTASTPAYLGTNASYSYNNLTKSATATLNSNGATALTYDLASGTAKYNDSFFGDLGKAQAMSLGGMSDEEYKKHINDQKAIRALSQGLWEDTIGFFSGLFSSDTSPDSQASRAAQESARGNLVKDMLGGLVHREGEEEPDSQQRFAEGKRKLLDTGKWADPVTGNIYSLENGELKTYFQDLTTGEIKVRSVDAQGTEVERPWNPSSDVSFGTDEAQLLLTQSRGKGDKNAFERYNRLQLNKALNNSDRATQSFESWANKLGSKNLPELQSSIEGQELGLYNQLLDQAVRKGKFDDVITKQLGVDLNTFEGSNLDFLSLEQKAIDIFEKNYNNLRMPLGDMGAATGTLNFLYKFLMGLGGGGLLDGTMAAGQAVTDNYVHSKTKIQKMNELTDRALNAARDPSKDIFTEIERLNQLRSQEYWTTDPFGTILTKKGTPLGNYEMNFMLQIYRIERRRLELAQ</sequence>
<evidence type="ECO:0000313" key="5">
    <source>
        <dbReference type="Proteomes" id="UP000231990"/>
    </source>
</evidence>
<evidence type="ECO:0000313" key="4">
    <source>
        <dbReference type="Proteomes" id="UP000231962"/>
    </source>
</evidence>
<reference evidence="4 5" key="1">
    <citation type="submission" date="2017-07" db="EMBL/GenBank/DDBJ databases">
        <title>Leptospira spp. isolated from tropical soils.</title>
        <authorList>
            <person name="Thibeaux R."/>
            <person name="Iraola G."/>
            <person name="Ferres I."/>
            <person name="Bierque E."/>
            <person name="Girault D."/>
            <person name="Soupe-Gilbert M.-E."/>
            <person name="Picardeau M."/>
            <person name="Goarant C."/>
        </authorList>
    </citation>
    <scope>NUCLEOTIDE SEQUENCE [LARGE SCALE GENOMIC DNA]</scope>
    <source>
        <strain evidence="3 5">FH1-B-B1</strain>
        <strain evidence="2 4">FH1-B-C1</strain>
    </source>
</reference>
<keyword evidence="1" id="KW-0175">Coiled coil</keyword>
<feature type="non-terminal residue" evidence="3">
    <location>
        <position position="1"/>
    </location>
</feature>
<gene>
    <name evidence="2" type="ORF">CH360_18400</name>
    <name evidence="3" type="ORF">CH373_18390</name>
</gene>
<accession>A0A2M9ZI52</accession>
<protein>
    <recommendedName>
        <fullName evidence="6">TIGR04388 family protein</fullName>
    </recommendedName>
</protein>
<evidence type="ECO:0000313" key="3">
    <source>
        <dbReference type="EMBL" id="PJZ71644.1"/>
    </source>
</evidence>
<name>A0A2M9ZI52_9LEPT</name>